<evidence type="ECO:0000313" key="12">
    <source>
        <dbReference type="EMBL" id="CAB4323446.1"/>
    </source>
</evidence>
<dbReference type="SUPFAM" id="SSF55957">
    <property type="entry name" value="Phosphoglucomutase, C-terminal domain"/>
    <property type="match status" value="1"/>
</dbReference>
<protein>
    <submittedName>
        <fullName evidence="12">Unannotated protein</fullName>
    </submittedName>
</protein>
<name>A0A6J5YFI0_9ZZZZ</name>
<dbReference type="InterPro" id="IPR005846">
    <property type="entry name" value="A-D-PHexomutase_a/b/a-III"/>
</dbReference>
<feature type="transmembrane region" description="Helical" evidence="7">
    <location>
        <begin position="243"/>
        <end position="272"/>
    </location>
</feature>
<feature type="transmembrane region" description="Helical" evidence="7">
    <location>
        <begin position="57"/>
        <end position="79"/>
    </location>
</feature>
<accession>A0A6J5YFI0</accession>
<dbReference type="SUPFAM" id="SSF53738">
    <property type="entry name" value="Phosphoglucomutase, first 3 domains"/>
    <property type="match status" value="3"/>
</dbReference>
<feature type="domain" description="Alpha-D-phosphohexomutase C-terminal" evidence="8">
    <location>
        <begin position="1210"/>
        <end position="1289"/>
    </location>
</feature>
<dbReference type="InterPro" id="IPR005841">
    <property type="entry name" value="Alpha-D-phosphohexomutase_SF"/>
</dbReference>
<dbReference type="GO" id="GO:0000287">
    <property type="term" value="F:magnesium ion binding"/>
    <property type="evidence" value="ECO:0007669"/>
    <property type="project" value="InterPro"/>
</dbReference>
<evidence type="ECO:0000259" key="11">
    <source>
        <dbReference type="Pfam" id="PF02880"/>
    </source>
</evidence>
<feature type="domain" description="Alpha-D-phosphohexomutase alpha/beta/alpha" evidence="10">
    <location>
        <begin position="992"/>
        <end position="1091"/>
    </location>
</feature>
<feature type="transmembrane region" description="Helical" evidence="7">
    <location>
        <begin position="183"/>
        <end position="200"/>
    </location>
</feature>
<dbReference type="EMBL" id="CAFBNC010000010">
    <property type="protein sequence ID" value="CAB4925809.1"/>
    <property type="molecule type" value="Genomic_DNA"/>
</dbReference>
<feature type="transmembrane region" description="Helical" evidence="7">
    <location>
        <begin position="366"/>
        <end position="383"/>
    </location>
</feature>
<feature type="transmembrane region" description="Helical" evidence="7">
    <location>
        <begin position="157"/>
        <end position="177"/>
    </location>
</feature>
<dbReference type="GO" id="GO:0005975">
    <property type="term" value="P:carbohydrate metabolic process"/>
    <property type="evidence" value="ECO:0007669"/>
    <property type="project" value="InterPro"/>
</dbReference>
<feature type="domain" description="Alpha-D-phosphohexomutase alpha/beta/alpha" evidence="11">
    <location>
        <begin position="1099"/>
        <end position="1199"/>
    </location>
</feature>
<dbReference type="GO" id="GO:0016868">
    <property type="term" value="F:intramolecular phosphotransferase activity"/>
    <property type="evidence" value="ECO:0007669"/>
    <property type="project" value="InterPro"/>
</dbReference>
<feature type="transmembrane region" description="Helical" evidence="7">
    <location>
        <begin position="430"/>
        <end position="450"/>
    </location>
</feature>
<reference evidence="12" key="1">
    <citation type="submission" date="2020-05" db="EMBL/GenBank/DDBJ databases">
        <authorList>
            <person name="Chiriac C."/>
            <person name="Salcher M."/>
            <person name="Ghai R."/>
            <person name="Kavagutti S V."/>
        </authorList>
    </citation>
    <scope>NUCLEOTIDE SEQUENCE</scope>
</reference>
<proteinExistence type="inferred from homology"/>
<dbReference type="InterPro" id="IPR016066">
    <property type="entry name" value="A-D-PHexomutase_CS"/>
</dbReference>
<dbReference type="PROSITE" id="PS00584">
    <property type="entry name" value="PFKB_KINASES_2"/>
    <property type="match status" value="1"/>
</dbReference>
<dbReference type="Pfam" id="PF02879">
    <property type="entry name" value="PGM_PMM_II"/>
    <property type="match status" value="1"/>
</dbReference>
<feature type="transmembrane region" description="Helical" evidence="7">
    <location>
        <begin position="212"/>
        <end position="231"/>
    </location>
</feature>
<feature type="domain" description="Alpha-D-phosphohexomutase alpha/beta/alpha" evidence="9">
    <location>
        <begin position="843"/>
        <end position="971"/>
    </location>
</feature>
<evidence type="ECO:0000313" key="13">
    <source>
        <dbReference type="EMBL" id="CAB4925809.1"/>
    </source>
</evidence>
<dbReference type="InterPro" id="IPR005845">
    <property type="entry name" value="A-D-PHexomutase_a/b/a-II"/>
</dbReference>
<organism evidence="12">
    <name type="scientific">freshwater metagenome</name>
    <dbReference type="NCBI Taxonomy" id="449393"/>
    <lineage>
        <taxon>unclassified sequences</taxon>
        <taxon>metagenomes</taxon>
        <taxon>ecological metagenomes</taxon>
    </lineage>
</organism>
<dbReference type="InterPro" id="IPR002173">
    <property type="entry name" value="Carboh/pur_kinase_PfkB_CS"/>
</dbReference>
<sequence>MNEKRVDLPEHPGPSDSQAADDAVVAGLAAAIDPPGRILSALRRAGRRALGGAERQAGLGVEAWVSMIIVGFCVVFVFMQLSPTHILSSSTPAGGDMGAHVWGPAYMRDHLLPSMQLTGWSPDWFAGFPAYQFYMVVPSLAIALLSLVIPYGIAFKLIAISGLLTLPIACWVFARLVRLPFPAPPLFAIGATLFLFDRSFSIYGGNIASTMAGEFSCSISLTFAILFLGVVGRGLETGRHRVLAAVLLAITGLCHVLPFLFAVVGAVVWLVVSVGYRSGWLRRMWWLVCSGVVGVALMSWWILPFALRTSVMNDMGWEKKTNYVNMLFRRENLDPQLVNSPPIGVIALLALLGLFMSIVWRRRGGIFLVGIAVASAAAFVLMPQGRIWNARILPFWYLALYLLAAVGVAELGRALATVLARDPEQPRRSVMVVTAVGASLVAVVALAMPLRAMPENISLGPINIDLGGPGSDGAYHWLFLSTTDSSFVPGWARWNFSGYEGKPAYPEYHDIMSTMSEVGQTNGCGRAMWEYEEQHDRYGTPMALMLLPFWTDGCIGSMEGLYFESSATAPYHWLNADELSTAPSNPQRGLPYVAGAPSRSEFDLGVEHLQLLGVRYYMAISTSMIDLARSNTALTEVASSGPWVVFEVADSALVTPLQNEPAVLTGVSNADAWLDAVLPWYSDSSKWRVPLAAGGPASWQRIAPGEEPVAVPVDPVGITDITTDTDQISFSVSRVGTPVYVKTSYFPNWKVSGAEGPWRVSPNLMVVVPTSDHVTLRFGNTSVEYLSWIITALGLLGLIALWRAGPLLFPEPRPWFPGRRGPRGGPLGSTPMSAPEMTALDAIFKAYDIRGTVPDQLDALLIERIGAAFARFVADTSGATEILIAHDMRPSGPEFADAFAAGAVAQGVDVVHLGLASTDLLFFAAGHFDRPGVMITASHNPAQYNGLKMCLSGARPIGEDTGLREIKQATASGLAPVASTGSITRRDDALDAFVSHVHSFVDLDALRPLRVVADTANGMGGLTAPAVFSGLPFELEVMYGELDGTFPNHPADPIQPENLVDLQARVRASGADVGLAFDGDADRVFLVDDQGQLVSGSLTTAIVADVMLKKNPGQIVLHNLICSKAVPEVILEAGGSPVRTRVGHSFIKQVMADTGACFGGEHSGHYYFRDNYRADSGIIAAMVVLELVSISGRPISELRIPYERYSDSGEINTKVPDPLAVIERFGELFAHARLDHLDGLTVDLTEGDAADPNDPWWFNLRPSNTEPLLRLNLEAATPELCSKHVDEIRALIAEIAASQ</sequence>
<keyword evidence="7" id="KW-0472">Membrane</keyword>
<evidence type="ECO:0000259" key="8">
    <source>
        <dbReference type="Pfam" id="PF00408"/>
    </source>
</evidence>
<keyword evidence="7" id="KW-1133">Transmembrane helix</keyword>
<evidence type="ECO:0000256" key="5">
    <source>
        <dbReference type="ARBA" id="ARBA00022842"/>
    </source>
</evidence>
<feature type="transmembrane region" description="Helical" evidence="7">
    <location>
        <begin position="131"/>
        <end position="150"/>
    </location>
</feature>
<dbReference type="Pfam" id="PF02880">
    <property type="entry name" value="PGM_PMM_III"/>
    <property type="match status" value="1"/>
</dbReference>
<evidence type="ECO:0000256" key="4">
    <source>
        <dbReference type="ARBA" id="ARBA00022723"/>
    </source>
</evidence>
<dbReference type="Pfam" id="PF02878">
    <property type="entry name" value="PGM_PMM_I"/>
    <property type="match status" value="1"/>
</dbReference>
<evidence type="ECO:0000259" key="10">
    <source>
        <dbReference type="Pfam" id="PF02879"/>
    </source>
</evidence>
<gene>
    <name evidence="12" type="ORF">UFOPK1392_01201</name>
    <name evidence="13" type="ORF">UFOPK3733_00362</name>
</gene>
<feature type="transmembrane region" description="Helical" evidence="7">
    <location>
        <begin position="284"/>
        <end position="303"/>
    </location>
</feature>
<evidence type="ECO:0000256" key="1">
    <source>
        <dbReference type="ARBA" id="ARBA00001946"/>
    </source>
</evidence>
<dbReference type="PROSITE" id="PS00710">
    <property type="entry name" value="PGM_PMM"/>
    <property type="match status" value="1"/>
</dbReference>
<keyword evidence="4" id="KW-0479">Metal-binding</keyword>
<comment type="similarity">
    <text evidence="2">Belongs to the phosphohexose mutase family.</text>
</comment>
<dbReference type="Pfam" id="PF00408">
    <property type="entry name" value="PGM_PMM_IV"/>
    <property type="match status" value="1"/>
</dbReference>
<dbReference type="GO" id="GO:0016301">
    <property type="term" value="F:kinase activity"/>
    <property type="evidence" value="ECO:0007669"/>
    <property type="project" value="InterPro"/>
</dbReference>
<keyword evidence="5" id="KW-0460">Magnesium</keyword>
<dbReference type="Gene3D" id="3.30.310.50">
    <property type="entry name" value="Alpha-D-phosphohexomutase, C-terminal domain"/>
    <property type="match status" value="1"/>
</dbReference>
<dbReference type="InterPro" id="IPR005843">
    <property type="entry name" value="A-D-PHexomutase_C"/>
</dbReference>
<dbReference type="InterPro" id="IPR005844">
    <property type="entry name" value="A-D-PHexomutase_a/b/a-I"/>
</dbReference>
<evidence type="ECO:0000256" key="2">
    <source>
        <dbReference type="ARBA" id="ARBA00010231"/>
    </source>
</evidence>
<dbReference type="InterPro" id="IPR036900">
    <property type="entry name" value="A-D-PHexomutase_C_sf"/>
</dbReference>
<evidence type="ECO:0000256" key="6">
    <source>
        <dbReference type="ARBA" id="ARBA00023235"/>
    </source>
</evidence>
<feature type="transmembrane region" description="Helical" evidence="7">
    <location>
        <begin position="395"/>
        <end position="418"/>
    </location>
</feature>
<dbReference type="InterPro" id="IPR016055">
    <property type="entry name" value="A-D-PHexomutase_a/b/a-I/II/III"/>
</dbReference>
<feature type="transmembrane region" description="Helical" evidence="7">
    <location>
        <begin position="342"/>
        <end position="359"/>
    </location>
</feature>
<keyword evidence="7" id="KW-0812">Transmembrane</keyword>
<keyword evidence="3" id="KW-0597">Phosphoprotein</keyword>
<dbReference type="EMBL" id="CAEMXZ010000045">
    <property type="protein sequence ID" value="CAB4323446.1"/>
    <property type="molecule type" value="Genomic_DNA"/>
</dbReference>
<dbReference type="Gene3D" id="3.40.120.10">
    <property type="entry name" value="Alpha-D-Glucose-1,6-Bisphosphate, subunit A, domain 3"/>
    <property type="match status" value="3"/>
</dbReference>
<evidence type="ECO:0000259" key="9">
    <source>
        <dbReference type="Pfam" id="PF02878"/>
    </source>
</evidence>
<keyword evidence="6" id="KW-0413">Isomerase</keyword>
<dbReference type="PRINTS" id="PR00509">
    <property type="entry name" value="PGMPMM"/>
</dbReference>
<dbReference type="PANTHER" id="PTHR43771">
    <property type="entry name" value="PHOSPHOMANNOMUTASE"/>
    <property type="match status" value="1"/>
</dbReference>
<evidence type="ECO:0000256" key="3">
    <source>
        <dbReference type="ARBA" id="ARBA00022553"/>
    </source>
</evidence>
<dbReference type="CDD" id="cd03089">
    <property type="entry name" value="PMM_PGM"/>
    <property type="match status" value="1"/>
</dbReference>
<dbReference type="PANTHER" id="PTHR43771:SF1">
    <property type="entry name" value="PHOSPHOMANNOMUTASE"/>
    <property type="match status" value="1"/>
</dbReference>
<evidence type="ECO:0000256" key="7">
    <source>
        <dbReference type="SAM" id="Phobius"/>
    </source>
</evidence>
<comment type="cofactor">
    <cofactor evidence="1">
        <name>Mg(2+)</name>
        <dbReference type="ChEBI" id="CHEBI:18420"/>
    </cofactor>
</comment>